<feature type="region of interest" description="Disordered" evidence="1">
    <location>
        <begin position="33"/>
        <end position="55"/>
    </location>
</feature>
<dbReference type="AlphaFoldDB" id="A0A0B6ZXC3"/>
<feature type="signal peptide" evidence="2">
    <location>
        <begin position="1"/>
        <end position="23"/>
    </location>
</feature>
<reference evidence="3" key="1">
    <citation type="submission" date="2014-12" db="EMBL/GenBank/DDBJ databases">
        <title>Insight into the proteome of Arion vulgaris.</title>
        <authorList>
            <person name="Aradska J."/>
            <person name="Bulat T."/>
            <person name="Smidak R."/>
            <person name="Sarate P."/>
            <person name="Gangsoo J."/>
            <person name="Sialana F."/>
            <person name="Bilban M."/>
            <person name="Lubec G."/>
        </authorList>
    </citation>
    <scope>NUCLEOTIDE SEQUENCE</scope>
    <source>
        <tissue evidence="3">Skin</tissue>
    </source>
</reference>
<evidence type="ECO:0000256" key="1">
    <source>
        <dbReference type="SAM" id="MobiDB-lite"/>
    </source>
</evidence>
<keyword evidence="2" id="KW-0732">Signal</keyword>
<name>A0A0B6ZXC3_9EUPU</name>
<organism evidence="3">
    <name type="scientific">Arion vulgaris</name>
    <dbReference type="NCBI Taxonomy" id="1028688"/>
    <lineage>
        <taxon>Eukaryota</taxon>
        <taxon>Metazoa</taxon>
        <taxon>Spiralia</taxon>
        <taxon>Lophotrochozoa</taxon>
        <taxon>Mollusca</taxon>
        <taxon>Gastropoda</taxon>
        <taxon>Heterobranchia</taxon>
        <taxon>Euthyneura</taxon>
        <taxon>Panpulmonata</taxon>
        <taxon>Eupulmonata</taxon>
        <taxon>Stylommatophora</taxon>
        <taxon>Helicina</taxon>
        <taxon>Arionoidea</taxon>
        <taxon>Arionidae</taxon>
        <taxon>Arion</taxon>
    </lineage>
</organism>
<feature type="chain" id="PRO_5002110960" evidence="2">
    <location>
        <begin position="24"/>
        <end position="101"/>
    </location>
</feature>
<proteinExistence type="predicted"/>
<gene>
    <name evidence="3" type="primary">ORF82657</name>
</gene>
<dbReference type="EMBL" id="HACG01025626">
    <property type="protein sequence ID" value="CEK72491.1"/>
    <property type="molecule type" value="Transcribed_RNA"/>
</dbReference>
<sequence>MAHEIRHSLFSIVISAACHMVSSLSGLLHEEQKHFSSSNKRRRSNLANHSYTEEEREKMGNYALIYGSTAAARHFSNVYSKRIPRESVKNFVAMVKKKLYK</sequence>
<protein>
    <submittedName>
        <fullName evidence="3">Uncharacterized protein</fullName>
    </submittedName>
</protein>
<evidence type="ECO:0000313" key="3">
    <source>
        <dbReference type="EMBL" id="CEK72491.1"/>
    </source>
</evidence>
<dbReference type="PROSITE" id="PS51257">
    <property type="entry name" value="PROKAR_LIPOPROTEIN"/>
    <property type="match status" value="1"/>
</dbReference>
<evidence type="ECO:0000256" key="2">
    <source>
        <dbReference type="SAM" id="SignalP"/>
    </source>
</evidence>
<accession>A0A0B6ZXC3</accession>